<dbReference type="SUPFAM" id="SSF110087">
    <property type="entry name" value="DR1885-like metal-binding protein"/>
    <property type="match status" value="1"/>
</dbReference>
<dbReference type="PANTHER" id="PTHR36302">
    <property type="entry name" value="BLR7088 PROTEIN"/>
    <property type="match status" value="1"/>
</dbReference>
<dbReference type="InterPro" id="IPR007410">
    <property type="entry name" value="LpqE-like"/>
</dbReference>
<feature type="compositionally biased region" description="Low complexity" evidence="1">
    <location>
        <begin position="30"/>
        <end position="48"/>
    </location>
</feature>
<sequence>MRKNTILKSTMPALAMSAALVLGLSGCGQSGSQSSASEPSASSSSASVDASASLTFDDAWVKAADEGMTGIFGTVTNTTDADINLVGANYDGANMVQLHETVGDGSGSMMMQEKDGGFVIPAGGSLDLEPGGDHIMVMDMTRPIKPGEEITVELVTADDETISVTAVAKEYTGAQETYAPGEPDAASDGGDGMDGMGDMSGMSDEGSGDN</sequence>
<feature type="signal peptide" evidence="2">
    <location>
        <begin position="1"/>
        <end position="30"/>
    </location>
</feature>
<name>A0A7T4A037_9MICO</name>
<dbReference type="PROSITE" id="PS51257">
    <property type="entry name" value="PROKAR_LIPOPROTEIN"/>
    <property type="match status" value="1"/>
</dbReference>
<feature type="chain" id="PRO_5039234176" evidence="2">
    <location>
        <begin position="31"/>
        <end position="210"/>
    </location>
</feature>
<dbReference type="Pfam" id="PF04314">
    <property type="entry name" value="PCuAC"/>
    <property type="match status" value="1"/>
</dbReference>
<evidence type="ECO:0000313" key="4">
    <source>
        <dbReference type="Proteomes" id="UP000595374"/>
    </source>
</evidence>
<evidence type="ECO:0000256" key="2">
    <source>
        <dbReference type="SAM" id="SignalP"/>
    </source>
</evidence>
<accession>A0A7T4A037</accession>
<feature type="compositionally biased region" description="Low complexity" evidence="1">
    <location>
        <begin position="196"/>
        <end position="210"/>
    </location>
</feature>
<dbReference type="InterPro" id="IPR058248">
    <property type="entry name" value="Lxx211020-like"/>
</dbReference>
<feature type="region of interest" description="Disordered" evidence="1">
    <location>
        <begin position="173"/>
        <end position="210"/>
    </location>
</feature>
<proteinExistence type="predicted"/>
<keyword evidence="2" id="KW-0732">Signal</keyword>
<dbReference type="RefSeq" id="WP_198499927.1">
    <property type="nucleotide sequence ID" value="NZ_CP065989.1"/>
</dbReference>
<evidence type="ECO:0000256" key="1">
    <source>
        <dbReference type="SAM" id="MobiDB-lite"/>
    </source>
</evidence>
<feature type="region of interest" description="Disordered" evidence="1">
    <location>
        <begin position="29"/>
        <end position="48"/>
    </location>
</feature>
<gene>
    <name evidence="3" type="ORF">I6H47_02565</name>
</gene>
<dbReference type="EMBL" id="CP065989">
    <property type="protein sequence ID" value="QQB14882.1"/>
    <property type="molecule type" value="Genomic_DNA"/>
</dbReference>
<dbReference type="InterPro" id="IPR036182">
    <property type="entry name" value="PCuAC_sf"/>
</dbReference>
<dbReference type="Gene3D" id="2.60.40.1890">
    <property type="entry name" value="PCu(A)C copper chaperone"/>
    <property type="match status" value="1"/>
</dbReference>
<dbReference type="Proteomes" id="UP000595374">
    <property type="component" value="Chromosome"/>
</dbReference>
<protein>
    <submittedName>
        <fullName evidence="3">Copper chaperone PCu(A)C</fullName>
    </submittedName>
</protein>
<reference evidence="3 4" key="1">
    <citation type="submission" date="2020-12" db="EMBL/GenBank/DDBJ databases">
        <title>FDA dAtabase for Regulatory Grade micrObial Sequences (FDA-ARGOS): Supporting development and validation of Infectious Disease Dx tests.</title>
        <authorList>
            <person name="Sproer C."/>
            <person name="Gronow S."/>
            <person name="Severitt S."/>
            <person name="Schroder I."/>
            <person name="Tallon L."/>
            <person name="Sadzewicz L."/>
            <person name="Zhao X."/>
            <person name="Boylan J."/>
            <person name="Ott S."/>
            <person name="Bowen H."/>
            <person name="Vavikolanu K."/>
            <person name="Mehta A."/>
            <person name="Aluvathingal J."/>
            <person name="Nadendla S."/>
            <person name="Lowell S."/>
            <person name="Myers T."/>
            <person name="Yan Y."/>
            <person name="Sichtig H."/>
        </authorList>
    </citation>
    <scope>NUCLEOTIDE SEQUENCE [LARGE SCALE GENOMIC DNA]</scope>
    <source>
        <strain evidence="3 4">FDAARGOS_990</strain>
    </source>
</reference>
<dbReference type="PANTHER" id="PTHR36302:SF1">
    <property type="entry name" value="COPPER CHAPERONE PCU(A)C"/>
    <property type="match status" value="1"/>
</dbReference>
<organism evidence="3 4">
    <name type="scientific">Brevibacterium casei</name>
    <dbReference type="NCBI Taxonomy" id="33889"/>
    <lineage>
        <taxon>Bacteria</taxon>
        <taxon>Bacillati</taxon>
        <taxon>Actinomycetota</taxon>
        <taxon>Actinomycetes</taxon>
        <taxon>Micrococcales</taxon>
        <taxon>Brevibacteriaceae</taxon>
        <taxon>Brevibacterium</taxon>
    </lineage>
</organism>
<evidence type="ECO:0000313" key="3">
    <source>
        <dbReference type="EMBL" id="QQB14882.1"/>
    </source>
</evidence>
<dbReference type="AlphaFoldDB" id="A0A7T4A037"/>